<comment type="caution">
    <text evidence="5">The sequence shown here is derived from an EMBL/GenBank/DDBJ whole genome shotgun (WGS) entry which is preliminary data.</text>
</comment>
<dbReference type="Proteomes" id="UP000435649">
    <property type="component" value="Unassembled WGS sequence"/>
</dbReference>
<gene>
    <name evidence="5" type="ORF">FYJ85_08250</name>
</gene>
<dbReference type="InterPro" id="IPR046335">
    <property type="entry name" value="LacI/GalR-like_sensor"/>
</dbReference>
<dbReference type="Gene3D" id="3.40.50.2300">
    <property type="match status" value="2"/>
</dbReference>
<dbReference type="InterPro" id="IPR000524">
    <property type="entry name" value="Tscrpt_reg_HTH_GntR"/>
</dbReference>
<dbReference type="PROSITE" id="PS50949">
    <property type="entry name" value="HTH_GNTR"/>
    <property type="match status" value="1"/>
</dbReference>
<dbReference type="AlphaFoldDB" id="A0A844G298"/>
<dbReference type="GO" id="GO:0000976">
    <property type="term" value="F:transcription cis-regulatory region binding"/>
    <property type="evidence" value="ECO:0007669"/>
    <property type="project" value="TreeGrafter"/>
</dbReference>
<dbReference type="SUPFAM" id="SSF53822">
    <property type="entry name" value="Periplasmic binding protein-like I"/>
    <property type="match status" value="1"/>
</dbReference>
<keyword evidence="2" id="KW-0238">DNA-binding</keyword>
<keyword evidence="3" id="KW-0804">Transcription</keyword>
<dbReference type="RefSeq" id="WP_106053646.1">
    <property type="nucleotide sequence ID" value="NZ_CALXOB010000022.1"/>
</dbReference>
<proteinExistence type="predicted"/>
<dbReference type="Pfam" id="PF00392">
    <property type="entry name" value="GntR"/>
    <property type="match status" value="1"/>
</dbReference>
<keyword evidence="1" id="KW-0805">Transcription regulation</keyword>
<dbReference type="InterPro" id="IPR028082">
    <property type="entry name" value="Peripla_BP_I"/>
</dbReference>
<dbReference type="GO" id="GO:0003700">
    <property type="term" value="F:DNA-binding transcription factor activity"/>
    <property type="evidence" value="ECO:0007669"/>
    <property type="project" value="InterPro"/>
</dbReference>
<accession>A0A844G298</accession>
<protein>
    <submittedName>
        <fullName evidence="5">GntR family transcriptional regulator</fullName>
    </submittedName>
</protein>
<dbReference type="SMART" id="SM00345">
    <property type="entry name" value="HTH_GNTR"/>
    <property type="match status" value="1"/>
</dbReference>
<feature type="domain" description="HTH gntR-type" evidence="4">
    <location>
        <begin position="9"/>
        <end position="77"/>
    </location>
</feature>
<sequence length="349" mass="39455">MQAIIKRNDPLYRQIVSYFEEEILQGRLKPGDRIPATTRLSEIFNVNPDTVQQSLKLLAERGFVSRAPGRGTFVRKGINSRTFGIIFKRTVLTDEDVSFYSGFLNDFILLAEQEQWNCRLFMVTENLSPEDASGEKGLLDLKKAIADGEVRAVVEFCTNPTVRDYLRTECPVPVSLCDVSMDNIAFIHKGVNYLEERGYRDIAVFAYHLDRPNNFDEGISTCHSKLPLRRFDAVDANHNEGYRLMRELCGSRSGLPDALLIANDRLFIGAWYFLLEKGIRVPEELAVLTHANRGRLPMSHIPLTRLEVDPLALTREVFREIAGKITGDAYTARPVTPELIVGRSCGEAE</sequence>
<evidence type="ECO:0000313" key="6">
    <source>
        <dbReference type="Proteomes" id="UP000435649"/>
    </source>
</evidence>
<dbReference type="CDD" id="cd07377">
    <property type="entry name" value="WHTH_GntR"/>
    <property type="match status" value="1"/>
</dbReference>
<evidence type="ECO:0000313" key="5">
    <source>
        <dbReference type="EMBL" id="MST97032.1"/>
    </source>
</evidence>
<dbReference type="PANTHER" id="PTHR30146:SF150">
    <property type="entry name" value="ARABINOSE METABOLISM TRANSCRIPTIONAL REPRESSOR"/>
    <property type="match status" value="1"/>
</dbReference>
<name>A0A844G298_9BACT</name>
<dbReference type="InterPro" id="IPR036390">
    <property type="entry name" value="WH_DNA-bd_sf"/>
</dbReference>
<dbReference type="EMBL" id="VUNS01000007">
    <property type="protein sequence ID" value="MST97032.1"/>
    <property type="molecule type" value="Genomic_DNA"/>
</dbReference>
<keyword evidence="6" id="KW-1185">Reference proteome</keyword>
<evidence type="ECO:0000259" key="4">
    <source>
        <dbReference type="PROSITE" id="PS50949"/>
    </source>
</evidence>
<dbReference type="SUPFAM" id="SSF46785">
    <property type="entry name" value="Winged helix' DNA-binding domain"/>
    <property type="match status" value="1"/>
</dbReference>
<dbReference type="InterPro" id="IPR036388">
    <property type="entry name" value="WH-like_DNA-bd_sf"/>
</dbReference>
<evidence type="ECO:0000256" key="1">
    <source>
        <dbReference type="ARBA" id="ARBA00023015"/>
    </source>
</evidence>
<evidence type="ECO:0000256" key="2">
    <source>
        <dbReference type="ARBA" id="ARBA00023125"/>
    </source>
</evidence>
<dbReference type="Pfam" id="PF13377">
    <property type="entry name" value="Peripla_BP_3"/>
    <property type="match status" value="1"/>
</dbReference>
<dbReference type="PANTHER" id="PTHR30146">
    <property type="entry name" value="LACI-RELATED TRANSCRIPTIONAL REPRESSOR"/>
    <property type="match status" value="1"/>
</dbReference>
<dbReference type="Gene3D" id="1.10.10.10">
    <property type="entry name" value="Winged helix-like DNA-binding domain superfamily/Winged helix DNA-binding domain"/>
    <property type="match status" value="1"/>
</dbReference>
<reference evidence="5 6" key="1">
    <citation type="submission" date="2019-08" db="EMBL/GenBank/DDBJ databases">
        <title>In-depth cultivation of the pig gut microbiome towards novel bacterial diversity and tailored functional studies.</title>
        <authorList>
            <person name="Wylensek D."/>
            <person name="Hitch T.C.A."/>
            <person name="Clavel T."/>
        </authorList>
    </citation>
    <scope>NUCLEOTIDE SEQUENCE [LARGE SCALE GENOMIC DNA]</scope>
    <source>
        <strain evidence="5 6">BBE-744-WT-12</strain>
    </source>
</reference>
<evidence type="ECO:0000256" key="3">
    <source>
        <dbReference type="ARBA" id="ARBA00023163"/>
    </source>
</evidence>
<organism evidence="5 6">
    <name type="scientific">Victivallis lenta</name>
    <dbReference type="NCBI Taxonomy" id="2606640"/>
    <lineage>
        <taxon>Bacteria</taxon>
        <taxon>Pseudomonadati</taxon>
        <taxon>Lentisphaerota</taxon>
        <taxon>Lentisphaeria</taxon>
        <taxon>Victivallales</taxon>
        <taxon>Victivallaceae</taxon>
        <taxon>Victivallis</taxon>
    </lineage>
</organism>